<sequence>MAPKLYKVRGETIDAILKTAFRFDDNLQASKQAAGASISVLKQTVELKTAFIEFLFPPLPFKSTDKSYINTFKGDLYTTLKRIVHLPSFFAFDGTMLQTLGILFTGVL</sequence>
<proteinExistence type="predicted"/>
<dbReference type="EMBL" id="LR862133">
    <property type="protein sequence ID" value="CAD1838354.1"/>
    <property type="molecule type" value="Genomic_DNA"/>
</dbReference>
<organism evidence="1">
    <name type="scientific">Ananas comosus var. bracteatus</name>
    <name type="common">red pineapple</name>
    <dbReference type="NCBI Taxonomy" id="296719"/>
    <lineage>
        <taxon>Eukaryota</taxon>
        <taxon>Viridiplantae</taxon>
        <taxon>Streptophyta</taxon>
        <taxon>Embryophyta</taxon>
        <taxon>Tracheophyta</taxon>
        <taxon>Spermatophyta</taxon>
        <taxon>Magnoliopsida</taxon>
        <taxon>Liliopsida</taxon>
        <taxon>Poales</taxon>
        <taxon>Bromeliaceae</taxon>
        <taxon>Bromelioideae</taxon>
        <taxon>Ananas</taxon>
    </lineage>
</organism>
<name>A0A6V7Q580_ANACO</name>
<dbReference type="AlphaFoldDB" id="A0A6V7Q580"/>
<reference evidence="1" key="1">
    <citation type="submission" date="2020-07" db="EMBL/GenBank/DDBJ databases">
        <authorList>
            <person name="Lin J."/>
        </authorList>
    </citation>
    <scope>NUCLEOTIDE SEQUENCE</scope>
</reference>
<evidence type="ECO:0000313" key="1">
    <source>
        <dbReference type="EMBL" id="CAD1838354.1"/>
    </source>
</evidence>
<protein>
    <submittedName>
        <fullName evidence="1">Uncharacterized protein</fullName>
    </submittedName>
</protein>
<gene>
    <name evidence="1" type="ORF">CB5_LOCUS21565</name>
</gene>
<accession>A0A6V7Q580</accession>